<dbReference type="AlphaFoldDB" id="A0A0E9RG75"/>
<evidence type="ECO:0000313" key="1">
    <source>
        <dbReference type="EMBL" id="JAH27465.1"/>
    </source>
</evidence>
<proteinExistence type="predicted"/>
<organism evidence="1">
    <name type="scientific">Anguilla anguilla</name>
    <name type="common">European freshwater eel</name>
    <name type="synonym">Muraena anguilla</name>
    <dbReference type="NCBI Taxonomy" id="7936"/>
    <lineage>
        <taxon>Eukaryota</taxon>
        <taxon>Metazoa</taxon>
        <taxon>Chordata</taxon>
        <taxon>Craniata</taxon>
        <taxon>Vertebrata</taxon>
        <taxon>Euteleostomi</taxon>
        <taxon>Actinopterygii</taxon>
        <taxon>Neopterygii</taxon>
        <taxon>Teleostei</taxon>
        <taxon>Anguilliformes</taxon>
        <taxon>Anguillidae</taxon>
        <taxon>Anguilla</taxon>
    </lineage>
</organism>
<sequence length="43" mass="4795">MSSHLTQSLLISAPLFLSVGGDGELFLNWKETQISVPSPHYFF</sequence>
<reference evidence="1" key="1">
    <citation type="submission" date="2014-11" db="EMBL/GenBank/DDBJ databases">
        <authorList>
            <person name="Amaro Gonzalez C."/>
        </authorList>
    </citation>
    <scope>NUCLEOTIDE SEQUENCE</scope>
</reference>
<dbReference type="EMBL" id="GBXM01081112">
    <property type="protein sequence ID" value="JAH27465.1"/>
    <property type="molecule type" value="Transcribed_RNA"/>
</dbReference>
<protein>
    <submittedName>
        <fullName evidence="1">Uncharacterized protein</fullName>
    </submittedName>
</protein>
<accession>A0A0E9RG75</accession>
<name>A0A0E9RG75_ANGAN</name>
<reference evidence="1" key="2">
    <citation type="journal article" date="2015" name="Fish Shellfish Immunol.">
        <title>Early steps in the European eel (Anguilla anguilla)-Vibrio vulnificus interaction in the gills: Role of the RtxA13 toxin.</title>
        <authorList>
            <person name="Callol A."/>
            <person name="Pajuelo D."/>
            <person name="Ebbesson L."/>
            <person name="Teles M."/>
            <person name="MacKenzie S."/>
            <person name="Amaro C."/>
        </authorList>
    </citation>
    <scope>NUCLEOTIDE SEQUENCE</scope>
</reference>